<evidence type="ECO:0000313" key="1">
    <source>
        <dbReference type="EMBL" id="AGT32155.1"/>
    </source>
</evidence>
<dbReference type="STRING" id="1921421.M493_09465"/>
<evidence type="ECO:0000313" key="2">
    <source>
        <dbReference type="Proteomes" id="UP000015500"/>
    </source>
</evidence>
<dbReference type="Proteomes" id="UP000015500">
    <property type="component" value="Chromosome"/>
</dbReference>
<dbReference type="KEGG" id="gjf:M493_09465"/>
<keyword evidence="2" id="KW-1185">Reference proteome</keyword>
<organism evidence="1 2">
    <name type="scientific">Geobacillus genomosp. 3</name>
    <dbReference type="NCBI Taxonomy" id="1921421"/>
    <lineage>
        <taxon>Bacteria</taxon>
        <taxon>Bacillati</taxon>
        <taxon>Bacillota</taxon>
        <taxon>Bacilli</taxon>
        <taxon>Bacillales</taxon>
        <taxon>Anoxybacillaceae</taxon>
        <taxon>Geobacillus</taxon>
    </lineage>
</organism>
<accession>S5ZD53</accession>
<dbReference type="EMBL" id="CP006254">
    <property type="protein sequence ID" value="AGT32155.1"/>
    <property type="molecule type" value="Genomic_DNA"/>
</dbReference>
<name>S5ZD53_GEOG3</name>
<proteinExistence type="predicted"/>
<protein>
    <submittedName>
        <fullName evidence="1">Uncharacterized protein</fullName>
    </submittedName>
</protein>
<dbReference type="AlphaFoldDB" id="S5ZD53"/>
<reference evidence="1 2" key="1">
    <citation type="journal article" date="2014" name="Genome Announc.">
        <title>Complete Genome Sequence of the Thermophilic Polychlorinated Biphenyl Degrader Geobacillus sp. Strain JF8 (NBRC 109937).</title>
        <authorList>
            <person name="Shintani M."/>
            <person name="Ohtsubo Y."/>
            <person name="Fukuda K."/>
            <person name="Hosoyama A."/>
            <person name="Ohji S."/>
            <person name="Yamazoe A."/>
            <person name="Fujita N."/>
            <person name="Nagata Y."/>
            <person name="Tsuda M."/>
            <person name="Hatta T."/>
            <person name="Kimbara K."/>
        </authorList>
    </citation>
    <scope>NUCLEOTIDE SEQUENCE [LARGE SCALE GENOMIC DNA]</scope>
    <source>
        <strain evidence="1 2">JF8</strain>
    </source>
</reference>
<dbReference type="PATRIC" id="fig|1345697.3.peg.1820"/>
<sequence length="65" mass="6952">MLLRGGGVLALKGGETRLMPPNSFPLADNEKSRVCKVFQLKRARLSRLFPKTPASQAALSVSAIG</sequence>
<dbReference type="HOGENOM" id="CLU_2843598_0_0_9"/>
<gene>
    <name evidence="1" type="ORF">M493_09465</name>
</gene>